<dbReference type="STRING" id="1802214.A2908_00025"/>
<protein>
    <recommendedName>
        <fullName evidence="4">DUF1003 domain-containing protein</fullName>
    </recommendedName>
</protein>
<dbReference type="Pfam" id="PF06210">
    <property type="entry name" value="DUF1003"/>
    <property type="match status" value="1"/>
</dbReference>
<dbReference type="AlphaFoldDB" id="A0A1G2IDU1"/>
<dbReference type="PANTHER" id="PTHR41386:SF1">
    <property type="entry name" value="MEMBRANE PROTEIN"/>
    <property type="match status" value="1"/>
</dbReference>
<dbReference type="InterPro" id="IPR010406">
    <property type="entry name" value="DUF1003"/>
</dbReference>
<evidence type="ECO:0000313" key="3">
    <source>
        <dbReference type="Proteomes" id="UP000176774"/>
    </source>
</evidence>
<name>A0A1G2IDU1_9BACT</name>
<dbReference type="EMBL" id="MHPA01000020">
    <property type="protein sequence ID" value="OGZ72904.1"/>
    <property type="molecule type" value="Genomic_DNA"/>
</dbReference>
<feature type="transmembrane region" description="Helical" evidence="1">
    <location>
        <begin position="81"/>
        <end position="101"/>
    </location>
</feature>
<keyword evidence="1" id="KW-0812">Transmembrane</keyword>
<keyword evidence="1" id="KW-0472">Membrane</keyword>
<keyword evidence="1" id="KW-1133">Transmembrane helix</keyword>
<evidence type="ECO:0008006" key="4">
    <source>
        <dbReference type="Google" id="ProtNLM"/>
    </source>
</evidence>
<accession>A0A1G2IDU1</accession>
<evidence type="ECO:0000313" key="2">
    <source>
        <dbReference type="EMBL" id="OGZ72904.1"/>
    </source>
</evidence>
<comment type="caution">
    <text evidence="2">The sequence shown here is derived from an EMBL/GenBank/DDBJ whole genome shotgun (WGS) entry which is preliminary data.</text>
</comment>
<feature type="transmembrane region" description="Helical" evidence="1">
    <location>
        <begin position="41"/>
        <end position="65"/>
    </location>
</feature>
<dbReference type="PANTHER" id="PTHR41386">
    <property type="entry name" value="INTEGRAL MEMBRANE PROTEIN-RELATED"/>
    <property type="match status" value="1"/>
</dbReference>
<evidence type="ECO:0000256" key="1">
    <source>
        <dbReference type="SAM" id="Phobius"/>
    </source>
</evidence>
<organism evidence="2 3">
    <name type="scientific">Candidatus Staskawiczbacteria bacterium RIFCSPLOWO2_01_FULL_38_12b</name>
    <dbReference type="NCBI Taxonomy" id="1802214"/>
    <lineage>
        <taxon>Bacteria</taxon>
        <taxon>Candidatus Staskawicziibacteriota</taxon>
    </lineage>
</organism>
<sequence length="172" mass="19779">MPTIKKASFLSENTPLSRKAIISLKTKAATKRTWPEIYADWLADSFGTITFFVLNAILFLIWMFFNSGIFKNLPLFDPFPFSFLTMAVSLEAIFLSIIVLISQNRAAKVDELRQEIDLQLDIISEQEITKIMEMLAKIMEHNHLDISDDPVLKQMLKPVNTKKIEDDLNKQI</sequence>
<proteinExistence type="predicted"/>
<reference evidence="2 3" key="1">
    <citation type="journal article" date="2016" name="Nat. Commun.">
        <title>Thousands of microbial genomes shed light on interconnected biogeochemical processes in an aquifer system.</title>
        <authorList>
            <person name="Anantharaman K."/>
            <person name="Brown C.T."/>
            <person name="Hug L.A."/>
            <person name="Sharon I."/>
            <person name="Castelle C.J."/>
            <person name="Probst A.J."/>
            <person name="Thomas B.C."/>
            <person name="Singh A."/>
            <person name="Wilkins M.J."/>
            <person name="Karaoz U."/>
            <person name="Brodie E.L."/>
            <person name="Williams K.H."/>
            <person name="Hubbard S.S."/>
            <person name="Banfield J.F."/>
        </authorList>
    </citation>
    <scope>NUCLEOTIDE SEQUENCE [LARGE SCALE GENOMIC DNA]</scope>
</reference>
<dbReference type="Proteomes" id="UP000176774">
    <property type="component" value="Unassembled WGS sequence"/>
</dbReference>
<gene>
    <name evidence="2" type="ORF">A2908_00025</name>
</gene>